<evidence type="ECO:0000313" key="1">
    <source>
        <dbReference type="EMBL" id="KAB2608463.1"/>
    </source>
</evidence>
<protein>
    <submittedName>
        <fullName evidence="1">GDSL esterase/lipase</fullName>
    </submittedName>
</protein>
<keyword evidence="2" id="KW-1185">Reference proteome</keyword>
<accession>A0A5N5FZC8</accession>
<dbReference type="Proteomes" id="UP000327157">
    <property type="component" value="Chromosome 14"/>
</dbReference>
<name>A0A5N5FZC8_9ROSA</name>
<dbReference type="EMBL" id="SMOL01000553">
    <property type="protein sequence ID" value="KAB2608463.1"/>
    <property type="molecule type" value="Genomic_DNA"/>
</dbReference>
<dbReference type="AlphaFoldDB" id="A0A5N5FZC8"/>
<sequence length="250" mass="29249">MCLFNQGPLQPLPNKYSPIWRNFHHDSWNKIEAPNQAFAPPSQQEFFDTTLEDTLRLLAQNNLQFQQSTSSIIQNHSLALTKPEIQVGQIVQAINEHQSGAFYAYFHSVVHTFYKDEEPYTLPKPYVPLIPFPGIFVKQKHDEPPIDVLEEIVPNIVFEALRQSSNSIEWFSKSMSDSACCFTSFQVPDLESLEDDLLPFQDEKRIEEEDMVLHFIRKERQKRRYNQVLKEIQRTIFKVPRKKSLLPTKV</sequence>
<comment type="caution">
    <text evidence="1">The sequence shown here is derived from an EMBL/GenBank/DDBJ whole genome shotgun (WGS) entry which is preliminary data.</text>
</comment>
<reference evidence="1 2" key="1">
    <citation type="submission" date="2019-09" db="EMBL/GenBank/DDBJ databases">
        <authorList>
            <person name="Ou C."/>
        </authorList>
    </citation>
    <scope>NUCLEOTIDE SEQUENCE [LARGE SCALE GENOMIC DNA]</scope>
    <source>
        <strain evidence="1">S2</strain>
        <tissue evidence="1">Leaf</tissue>
    </source>
</reference>
<gene>
    <name evidence="1" type="ORF">D8674_011631</name>
</gene>
<reference evidence="1 2" key="3">
    <citation type="submission" date="2019-11" db="EMBL/GenBank/DDBJ databases">
        <title>A de novo genome assembly of a pear dwarfing rootstock.</title>
        <authorList>
            <person name="Wang F."/>
            <person name="Wang J."/>
            <person name="Li S."/>
            <person name="Zhang Y."/>
            <person name="Fang M."/>
            <person name="Ma L."/>
            <person name="Zhao Y."/>
            <person name="Jiang S."/>
        </authorList>
    </citation>
    <scope>NUCLEOTIDE SEQUENCE [LARGE SCALE GENOMIC DNA]</scope>
    <source>
        <strain evidence="1">S2</strain>
        <tissue evidence="1">Leaf</tissue>
    </source>
</reference>
<evidence type="ECO:0000313" key="2">
    <source>
        <dbReference type="Proteomes" id="UP000327157"/>
    </source>
</evidence>
<organism evidence="1 2">
    <name type="scientific">Pyrus ussuriensis x Pyrus communis</name>
    <dbReference type="NCBI Taxonomy" id="2448454"/>
    <lineage>
        <taxon>Eukaryota</taxon>
        <taxon>Viridiplantae</taxon>
        <taxon>Streptophyta</taxon>
        <taxon>Embryophyta</taxon>
        <taxon>Tracheophyta</taxon>
        <taxon>Spermatophyta</taxon>
        <taxon>Magnoliopsida</taxon>
        <taxon>eudicotyledons</taxon>
        <taxon>Gunneridae</taxon>
        <taxon>Pentapetalae</taxon>
        <taxon>rosids</taxon>
        <taxon>fabids</taxon>
        <taxon>Rosales</taxon>
        <taxon>Rosaceae</taxon>
        <taxon>Amygdaloideae</taxon>
        <taxon>Maleae</taxon>
        <taxon>Pyrus</taxon>
    </lineage>
</organism>
<reference evidence="2" key="2">
    <citation type="submission" date="2019-10" db="EMBL/GenBank/DDBJ databases">
        <title>A de novo genome assembly of a pear dwarfing rootstock.</title>
        <authorList>
            <person name="Wang F."/>
            <person name="Wang J."/>
            <person name="Li S."/>
            <person name="Zhang Y."/>
            <person name="Fang M."/>
            <person name="Ma L."/>
            <person name="Zhao Y."/>
            <person name="Jiang S."/>
        </authorList>
    </citation>
    <scope>NUCLEOTIDE SEQUENCE [LARGE SCALE GENOMIC DNA]</scope>
</reference>
<proteinExistence type="predicted"/>